<sequence length="783" mass="92763">MKKKWLILSSLSFVFPSFLFSCTKNDFNQDKFHYIEKNNFANDYKNFAYLEDNFSSKNIHEINLATSAKLLRIKAAKQPEIDFRDNIVLFPSELAYQFEWAKQIIVDAKKFDNDQTDVVDYSNESEEKSGVFKPKRDKGNGFNSPFLFIPSSNNNSINSPKFKDSLNLTKKLIIQTSNANDAWIDNKGKKIINNNQINAKAFKLGLLAKMLRNKDFRQKYGQSKNFSFEKYAKQNAAIDGFDLNQYLQENHIDIETLLDFDSSNAANEIVLKTKNDQAINFLPIFENLFIIQNYFDAIPYEMLKNKYGSLEDNLNWFFEYGKTYQDRFYAANYYINQMNNNQTRLKKNPDYKNNTSNNLNEITIQYNLLPIAQTTFSLQATNAFKQNIISKIEYENLNINEKDYLLKNYKKYNFSYQRNYNRFVLNNKIIINHNPLVNTPYMNQNFLKLFYGLNEKTNQFELKKENLIFQSLFNNIINQYSLVDGNNDVWLSQAPENLLLDANNQSLNTTELKDAFLQISKPIIFSYTKNKKIENTFQYQNKNQITNPQIIKLEEKIKSFWFEEIKTNLQNMIDKFYANNQQIEQEFFLNLPILINLENQFTDEKISLVKKILNSIHQKFRVEITQINDYEKYIEFFSANKSIYKDTNFFLFEGVTSEYLFKQITNKDLNLEKLITFLAKNSDTYHNVYTELINLNKFISTNNFRFSNKEIRNYLKNLKTENQLNMINEINNLISYSINFKNQINIDNFAKVVFQKHLIKPIGWNNLNYFQDIEVWKANNEKK</sequence>
<proteinExistence type="predicted"/>
<evidence type="ECO:0008006" key="4">
    <source>
        <dbReference type="Google" id="ProtNLM"/>
    </source>
</evidence>
<reference evidence="2 3" key="1">
    <citation type="submission" date="2018-06" db="EMBL/GenBank/DDBJ databases">
        <title>Genomic Encyclopedia of Archaeal and Bacterial Type Strains, Phase II (KMG-II): from individual species to whole genera.</title>
        <authorList>
            <person name="Goeker M."/>
        </authorList>
    </citation>
    <scope>NUCLEOTIDE SEQUENCE [LARGE SCALE GENOMIC DNA]</scope>
    <source>
        <strain evidence="2 3">ATCC 29103</strain>
    </source>
</reference>
<protein>
    <recommendedName>
        <fullName evidence="4">Lipoprotein</fullName>
    </recommendedName>
</protein>
<dbReference type="AlphaFoldDB" id="A0A318UJK9"/>
<dbReference type="RefSeq" id="WP_110858181.1">
    <property type="nucleotide sequence ID" value="NZ_LS991949.1"/>
</dbReference>
<dbReference type="PROSITE" id="PS51257">
    <property type="entry name" value="PROKAR_LIPOPROTEIN"/>
    <property type="match status" value="1"/>
</dbReference>
<evidence type="ECO:0000256" key="1">
    <source>
        <dbReference type="SAM" id="SignalP"/>
    </source>
</evidence>
<evidence type="ECO:0000313" key="3">
    <source>
        <dbReference type="Proteomes" id="UP000247715"/>
    </source>
</evidence>
<dbReference type="EMBL" id="QKLP01000003">
    <property type="protein sequence ID" value="PYF43593.1"/>
    <property type="molecule type" value="Genomic_DNA"/>
</dbReference>
<dbReference type="Proteomes" id="UP000247715">
    <property type="component" value="Unassembled WGS sequence"/>
</dbReference>
<feature type="signal peptide" evidence="1">
    <location>
        <begin position="1"/>
        <end position="21"/>
    </location>
</feature>
<organism evidence="2 3">
    <name type="scientific">Metamycoplasma alkalescens</name>
    <dbReference type="NCBI Taxonomy" id="45363"/>
    <lineage>
        <taxon>Bacteria</taxon>
        <taxon>Bacillati</taxon>
        <taxon>Mycoplasmatota</taxon>
        <taxon>Mycoplasmoidales</taxon>
        <taxon>Metamycoplasmataceae</taxon>
        <taxon>Metamycoplasma</taxon>
    </lineage>
</organism>
<comment type="caution">
    <text evidence="2">The sequence shown here is derived from an EMBL/GenBank/DDBJ whole genome shotgun (WGS) entry which is preliminary data.</text>
</comment>
<evidence type="ECO:0000313" key="2">
    <source>
        <dbReference type="EMBL" id="PYF43593.1"/>
    </source>
</evidence>
<gene>
    <name evidence="2" type="ORF">BCF88_10317</name>
</gene>
<accession>A0A318UJK9</accession>
<dbReference type="NCBIfam" id="NF045850">
    <property type="entry name" value="ABC_Mplas_LP"/>
    <property type="match status" value="1"/>
</dbReference>
<name>A0A318UJK9_9BACT</name>
<feature type="chain" id="PRO_5016234992" description="Lipoprotein" evidence="1">
    <location>
        <begin position="22"/>
        <end position="783"/>
    </location>
</feature>
<keyword evidence="1" id="KW-0732">Signal</keyword>